<keyword evidence="1" id="KW-0808">Transferase</keyword>
<reference evidence="2 3" key="1">
    <citation type="submission" date="2022-12" db="EMBL/GenBank/DDBJ databases">
        <title>Chitinophagaceae gen. sp. nov., a new member of the family Chitinophagaceae, isolated from soil in a chemical factory.</title>
        <authorList>
            <person name="Ke Z."/>
        </authorList>
    </citation>
    <scope>NUCLEOTIDE SEQUENCE [LARGE SCALE GENOMIC DNA]</scope>
    <source>
        <strain evidence="2 3">LY-5</strain>
    </source>
</reference>
<organism evidence="2 3">
    <name type="scientific">Polluticaenibacter yanchengensis</name>
    <dbReference type="NCBI Taxonomy" id="3014562"/>
    <lineage>
        <taxon>Bacteria</taxon>
        <taxon>Pseudomonadati</taxon>
        <taxon>Bacteroidota</taxon>
        <taxon>Chitinophagia</taxon>
        <taxon>Chitinophagales</taxon>
        <taxon>Chitinophagaceae</taxon>
        <taxon>Polluticaenibacter</taxon>
    </lineage>
</organism>
<dbReference type="Proteomes" id="UP001210231">
    <property type="component" value="Unassembled WGS sequence"/>
</dbReference>
<dbReference type="InterPro" id="IPR011004">
    <property type="entry name" value="Trimer_LpxA-like_sf"/>
</dbReference>
<keyword evidence="1" id="KW-0012">Acyltransferase</keyword>
<evidence type="ECO:0000256" key="1">
    <source>
        <dbReference type="PIRNR" id="PIRNR000441"/>
    </source>
</evidence>
<proteinExistence type="inferred from homology"/>
<gene>
    <name evidence="2" type="ORF">O3P16_16650</name>
</gene>
<dbReference type="PIRSF" id="PIRSF000441">
    <property type="entry name" value="CysE"/>
    <property type="match status" value="1"/>
</dbReference>
<evidence type="ECO:0000313" key="3">
    <source>
        <dbReference type="Proteomes" id="UP001210231"/>
    </source>
</evidence>
<comment type="caution">
    <text evidence="2">The sequence shown here is derived from an EMBL/GenBank/DDBJ whole genome shotgun (WGS) entry which is preliminary data.</text>
</comment>
<keyword evidence="3" id="KW-1185">Reference proteome</keyword>
<dbReference type="Gene3D" id="2.160.10.10">
    <property type="entry name" value="Hexapeptide repeat proteins"/>
    <property type="match status" value="1"/>
</dbReference>
<sequence>MIQQLQYFGQDLKRMLGKHKSRILYIWLTRSFWGLLSYRLDRGFYLLLGRAWAVIRILFTPLLYSVQAFSNMDIHYKADVKGGLLVLHPSVGVVISGRSIIGSNLTLTGGNVIGGRGGTEYGGIQIGDNCGLGANAVILGPVKLGRNISVGSLACVLKDCNVDGTTLVGVPAKAIYPKEYSETQNENNA</sequence>
<comment type="similarity">
    <text evidence="1">Belongs to the transferase hexapeptide repeat family.</text>
</comment>
<dbReference type="EC" id="2.3.1.30" evidence="1"/>
<protein>
    <recommendedName>
        <fullName evidence="1">Serine acetyltransferase</fullName>
        <ecNumber evidence="1">2.3.1.30</ecNumber>
    </recommendedName>
</protein>
<evidence type="ECO:0000313" key="2">
    <source>
        <dbReference type="EMBL" id="MDA3616443.1"/>
    </source>
</evidence>
<accession>A0ABT4UNP0</accession>
<dbReference type="InterPro" id="IPR005881">
    <property type="entry name" value="Ser_O-AcTrfase"/>
</dbReference>
<dbReference type="SUPFAM" id="SSF51161">
    <property type="entry name" value="Trimeric LpxA-like enzymes"/>
    <property type="match status" value="1"/>
</dbReference>
<dbReference type="EMBL" id="JAQGEF010000030">
    <property type="protein sequence ID" value="MDA3616443.1"/>
    <property type="molecule type" value="Genomic_DNA"/>
</dbReference>
<name>A0ABT4UNP0_9BACT</name>
<dbReference type="PANTHER" id="PTHR42811">
    <property type="entry name" value="SERINE ACETYLTRANSFERASE"/>
    <property type="match status" value="1"/>
</dbReference>
<comment type="catalytic activity">
    <reaction evidence="1">
        <text>L-serine + acetyl-CoA = O-acetyl-L-serine + CoA</text>
        <dbReference type="Rhea" id="RHEA:24560"/>
        <dbReference type="ChEBI" id="CHEBI:33384"/>
        <dbReference type="ChEBI" id="CHEBI:57287"/>
        <dbReference type="ChEBI" id="CHEBI:57288"/>
        <dbReference type="ChEBI" id="CHEBI:58340"/>
        <dbReference type="EC" id="2.3.1.30"/>
    </reaction>
</comment>